<dbReference type="EMBL" id="CP000471">
    <property type="protein sequence ID" value="ABK43832.1"/>
    <property type="molecule type" value="Genomic_DNA"/>
</dbReference>
<dbReference type="RefSeq" id="WP_011712987.1">
    <property type="nucleotide sequence ID" value="NC_008576.1"/>
</dbReference>
<proteinExistence type="predicted"/>
<reference evidence="2" key="1">
    <citation type="journal article" date="2009" name="Appl. Environ. Microbiol.">
        <title>Complete genome sequence of the chemolithoautotrophic marine magnetotactic coccus strain MC-1.</title>
        <authorList>
            <person name="Schubbe S."/>
            <person name="Williams T.J."/>
            <person name="Xie G."/>
            <person name="Kiss H.E."/>
            <person name="Brettin T.S."/>
            <person name="Martinez D."/>
            <person name="Ross C.A."/>
            <person name="Schuler D."/>
            <person name="Cox B.L."/>
            <person name="Nealson K.H."/>
            <person name="Bazylinski D.A."/>
        </authorList>
    </citation>
    <scope>NUCLEOTIDE SEQUENCE [LARGE SCALE GENOMIC DNA]</scope>
    <source>
        <strain evidence="2">ATCC BAA-1437 / JCM 17883 / MC-1</strain>
    </source>
</reference>
<keyword evidence="2" id="KW-1185">Reference proteome</keyword>
<dbReference type="HOGENOM" id="CLU_2844667_0_0_5"/>
<evidence type="ECO:0000313" key="1">
    <source>
        <dbReference type="EMBL" id="ABK43832.1"/>
    </source>
</evidence>
<gene>
    <name evidence="1" type="ordered locus">Mmc1_1321</name>
</gene>
<reference evidence="1 2" key="2">
    <citation type="journal article" date="2012" name="Int. J. Syst. Evol. Microbiol.">
        <title>Magnetococcus marinus gen. nov., sp. nov., a marine, magnetotactic bacterium that represents a novel lineage (Magnetococcaceae fam. nov.; Magnetococcales ord. nov.) at the base of the Alphaproteobacteria.</title>
        <authorList>
            <person name="Bazylinski D.A."/>
            <person name="Williams T.J."/>
            <person name="Lefevre C.T."/>
            <person name="Berg R.J."/>
            <person name="Zhang C.L."/>
            <person name="Bowser S.S."/>
            <person name="Dean A.J."/>
            <person name="Beveridge T.J."/>
        </authorList>
    </citation>
    <scope>NUCLEOTIDE SEQUENCE [LARGE SCALE GENOMIC DNA]</scope>
    <source>
        <strain evidence="2">ATCC BAA-1437 / JCM 17883 / MC-1</strain>
    </source>
</reference>
<evidence type="ECO:0000313" key="2">
    <source>
        <dbReference type="Proteomes" id="UP000002586"/>
    </source>
</evidence>
<dbReference type="Proteomes" id="UP000002586">
    <property type="component" value="Chromosome"/>
</dbReference>
<sequence>MNEKLNQEQRLEAFAKELAELTRKYGVALSVTGGVIIDQPEAFEGIEYFTGNDGDLLPHIGDNRL</sequence>
<protein>
    <submittedName>
        <fullName evidence="1">Uncharacterized protein</fullName>
    </submittedName>
</protein>
<dbReference type="OrthoDB" id="8490954at2"/>
<organism evidence="1 2">
    <name type="scientific">Magnetococcus marinus (strain ATCC BAA-1437 / JCM 17883 / MC-1)</name>
    <dbReference type="NCBI Taxonomy" id="156889"/>
    <lineage>
        <taxon>Bacteria</taxon>
        <taxon>Pseudomonadati</taxon>
        <taxon>Pseudomonadota</taxon>
        <taxon>Magnetococcia</taxon>
        <taxon>Magnetococcales</taxon>
        <taxon>Magnetococcaceae</taxon>
        <taxon>Magnetococcus</taxon>
    </lineage>
</organism>
<dbReference type="AlphaFoldDB" id="A0L789"/>
<accession>A0L789</accession>
<name>A0L789_MAGMM</name>
<dbReference type="KEGG" id="mgm:Mmc1_1321"/>